<feature type="compositionally biased region" description="Polar residues" evidence="1">
    <location>
        <begin position="15"/>
        <end position="26"/>
    </location>
</feature>
<evidence type="ECO:0000256" key="1">
    <source>
        <dbReference type="SAM" id="MobiDB-lite"/>
    </source>
</evidence>
<dbReference type="AlphaFoldDB" id="A0A9P6ILS4"/>
<evidence type="ECO:0000259" key="2">
    <source>
        <dbReference type="Pfam" id="PF26063"/>
    </source>
</evidence>
<feature type="region of interest" description="Disordered" evidence="1">
    <location>
        <begin position="11"/>
        <end position="33"/>
    </location>
</feature>
<comment type="caution">
    <text evidence="3">The sequence shown here is derived from an EMBL/GenBank/DDBJ whole genome shotgun (WGS) entry which is preliminary data.</text>
</comment>
<organism evidence="3 4">
    <name type="scientific">Modicella reniformis</name>
    <dbReference type="NCBI Taxonomy" id="1440133"/>
    <lineage>
        <taxon>Eukaryota</taxon>
        <taxon>Fungi</taxon>
        <taxon>Fungi incertae sedis</taxon>
        <taxon>Mucoromycota</taxon>
        <taxon>Mortierellomycotina</taxon>
        <taxon>Mortierellomycetes</taxon>
        <taxon>Mortierellales</taxon>
        <taxon>Mortierellaceae</taxon>
        <taxon>Modicella</taxon>
    </lineage>
</organism>
<protein>
    <recommendedName>
        <fullName evidence="2">MCMDC2 N-terminal domain-containing protein</fullName>
    </recommendedName>
</protein>
<dbReference type="OrthoDB" id="2015372at2759"/>
<dbReference type="Proteomes" id="UP000749646">
    <property type="component" value="Unassembled WGS sequence"/>
</dbReference>
<gene>
    <name evidence="3" type="ORF">BGZ65_001497</name>
</gene>
<accession>A0A9P6ILS4</accession>
<name>A0A9P6ILS4_9FUNG</name>
<dbReference type="InterPro" id="IPR058769">
    <property type="entry name" value="MCMDC2_N"/>
</dbReference>
<evidence type="ECO:0000313" key="4">
    <source>
        <dbReference type="Proteomes" id="UP000749646"/>
    </source>
</evidence>
<proteinExistence type="predicted"/>
<keyword evidence="4" id="KW-1185">Reference proteome</keyword>
<dbReference type="Pfam" id="PF26063">
    <property type="entry name" value="MCMDC2_N"/>
    <property type="match status" value="1"/>
</dbReference>
<dbReference type="EMBL" id="JAAAHW010009689">
    <property type="protein sequence ID" value="KAF9937427.1"/>
    <property type="molecule type" value="Genomic_DNA"/>
</dbReference>
<feature type="domain" description="MCMDC2 N-terminal" evidence="2">
    <location>
        <begin position="130"/>
        <end position="205"/>
    </location>
</feature>
<evidence type="ECO:0000313" key="3">
    <source>
        <dbReference type="EMBL" id="KAF9937427.1"/>
    </source>
</evidence>
<reference evidence="3" key="1">
    <citation type="journal article" date="2020" name="Fungal Divers.">
        <title>Resolving the Mortierellaceae phylogeny through synthesis of multi-gene phylogenetics and phylogenomics.</title>
        <authorList>
            <person name="Vandepol N."/>
            <person name="Liber J."/>
            <person name="Desiro A."/>
            <person name="Na H."/>
            <person name="Kennedy M."/>
            <person name="Barry K."/>
            <person name="Grigoriev I.V."/>
            <person name="Miller A.N."/>
            <person name="O'Donnell K."/>
            <person name="Stajich J.E."/>
            <person name="Bonito G."/>
        </authorList>
    </citation>
    <scope>NUCLEOTIDE SEQUENCE</scope>
    <source>
        <strain evidence="3">MES-2147</strain>
    </source>
</reference>
<sequence length="453" mass="51235">MAFRRDSIILPQGQEGLTSNEDSGYSSVPDDEASSLSYPAPSCSSVESSIAYLRSRFLCPHPAAEKARKRHLQVRRETTLIVSIHQINMSFLRTLSNYPSRNKSDDCFGSDILRHQMFSIHRAMEESAVNKMQMGATISRYAIRLDIDPIELLDFSPTLGNLLLSELDTVIPDIHLVCCQIIQQILREEKTLLTEQVRLNMRVLNIFGILGECNNHNYLHYTPSASHDRVIKRAEDDGFMETATNAVLLPTDLVCSHCNLKMPESVLDRVYSKNQTIVLECANISQAEGCFMNQITVILKDDLANTVMLGEYIQLLGRLSRVLPEEDRHAYGHGIHFEVNNVLREYRHATVPDTIAEIIYSKMRTLEGRSGLLMGGPPTYFVLLRLQRKHFCMEYQSSDRRSFSAVSIPDHDGDCNRKARIPQIRQSLHVLVIKDTFDTIVPALIASVASIKK</sequence>